<evidence type="ECO:0000313" key="3">
    <source>
        <dbReference type="Proteomes" id="UP000270868"/>
    </source>
</evidence>
<comment type="caution">
    <text evidence="2">The sequence shown here is derived from an EMBL/GenBank/DDBJ whole genome shotgun (WGS) entry which is preliminary data.</text>
</comment>
<dbReference type="Proteomes" id="UP000270868">
    <property type="component" value="Unassembled WGS sequence"/>
</dbReference>
<dbReference type="InterPro" id="IPR029076">
    <property type="entry name" value="Imm47"/>
</dbReference>
<dbReference type="AlphaFoldDB" id="A0A3R9M7U3"/>
<reference evidence="2 3" key="1">
    <citation type="submission" date="2018-11" db="EMBL/GenBank/DDBJ databases">
        <title>Species Designations Belie Phenotypic and Genotypic Heterogeneity in Oral Streptococci.</title>
        <authorList>
            <person name="Velsko I."/>
        </authorList>
    </citation>
    <scope>NUCLEOTIDE SEQUENCE [LARGE SCALE GENOMIC DNA]</scope>
    <source>
        <strain evidence="2 3">A52</strain>
    </source>
</reference>
<gene>
    <name evidence="2" type="ORF">D8792_04565</name>
    <name evidence="1" type="ORF">SOL01_14340</name>
</gene>
<organism evidence="2 3">
    <name type="scientific">Streptococcus cristatus</name>
    <dbReference type="NCBI Taxonomy" id="45634"/>
    <lineage>
        <taxon>Bacteria</taxon>
        <taxon>Bacillati</taxon>
        <taxon>Bacillota</taxon>
        <taxon>Bacilli</taxon>
        <taxon>Lactobacillales</taxon>
        <taxon>Streptococcaceae</taxon>
        <taxon>Streptococcus</taxon>
    </lineage>
</organism>
<sequence length="265" mass="30479">MSEVLLPGIWYGEVSQLSLDELKNSLLSVQDERECILLIVEIMKKGDFSVKNLLIDLMNQTEDEAVLNLCIRLFCSVCTNDDLKDVNNFRFLDSVSEFGAFTFVTGAVETMSYQVIPYLLTLWQEWEDSDNDLEIAIQDALDSFLEYRSVLSENATLEEVGNLYIDVVKTKNLDCYYYNTSLAFPGLFTQEIMTALHIAAQKKEKYHLYLQSSLLSIYSGEKVPVDTNVVISRDEIDLMISYIDRLIKKLWVEGMKYFYGHPVEN</sequence>
<dbReference type="Pfam" id="PF15573">
    <property type="entry name" value="Imm47"/>
    <property type="match status" value="1"/>
</dbReference>
<evidence type="ECO:0000313" key="4">
    <source>
        <dbReference type="Proteomes" id="UP000321868"/>
    </source>
</evidence>
<dbReference type="EMBL" id="RJPS01000004">
    <property type="protein sequence ID" value="RSJ90488.1"/>
    <property type="molecule type" value="Genomic_DNA"/>
</dbReference>
<protein>
    <recommendedName>
        <fullName evidence="5">Group-specific protein</fullName>
    </recommendedName>
</protein>
<evidence type="ECO:0000313" key="1">
    <source>
        <dbReference type="EMBL" id="GEN97560.1"/>
    </source>
</evidence>
<accession>A0A3R9M7U3</accession>
<name>A0A3R9M7U3_STRCR</name>
<evidence type="ECO:0008006" key="5">
    <source>
        <dbReference type="Google" id="ProtNLM"/>
    </source>
</evidence>
<dbReference type="Proteomes" id="UP000321868">
    <property type="component" value="Unassembled WGS sequence"/>
</dbReference>
<dbReference type="OrthoDB" id="2232046at2"/>
<dbReference type="EMBL" id="BJYQ01000086">
    <property type="protein sequence ID" value="GEN97560.1"/>
    <property type="molecule type" value="Genomic_DNA"/>
</dbReference>
<dbReference type="RefSeq" id="WP_015606008.1">
    <property type="nucleotide sequence ID" value="NZ_BJYQ01000086.1"/>
</dbReference>
<reference evidence="1 4" key="2">
    <citation type="submission" date="2019-07" db="EMBL/GenBank/DDBJ databases">
        <title>Whole genome shotgun sequence of Streptococcus oligofermentans NBRC 106105.</title>
        <authorList>
            <person name="Hosoyama A."/>
            <person name="Uohara A."/>
            <person name="Ohji S."/>
            <person name="Ichikawa N."/>
        </authorList>
    </citation>
    <scope>NUCLEOTIDE SEQUENCE [LARGE SCALE GENOMIC DNA]</scope>
    <source>
        <strain evidence="1 4">NBRC 106105</strain>
    </source>
</reference>
<proteinExistence type="predicted"/>
<evidence type="ECO:0000313" key="2">
    <source>
        <dbReference type="EMBL" id="RSJ90488.1"/>
    </source>
</evidence>